<dbReference type="Proteomes" id="UP001485226">
    <property type="component" value="Unassembled WGS sequence"/>
</dbReference>
<keyword evidence="2 4" id="KW-0378">Hydrolase</keyword>
<dbReference type="InterPro" id="IPR051801">
    <property type="entry name" value="GH28_Enzymes"/>
</dbReference>
<dbReference type="InterPro" id="IPR000743">
    <property type="entry name" value="Glyco_hydro_28"/>
</dbReference>
<dbReference type="PANTHER" id="PTHR31339:SF9">
    <property type="entry name" value="PLASMIN AND FIBRONECTIN-BINDING PROTEIN A"/>
    <property type="match status" value="1"/>
</dbReference>
<evidence type="ECO:0000256" key="1">
    <source>
        <dbReference type="ARBA" id="ARBA00008834"/>
    </source>
</evidence>
<dbReference type="SUPFAM" id="SSF51126">
    <property type="entry name" value="Pectin lyase-like"/>
    <property type="match status" value="1"/>
</dbReference>
<reference evidence="6 7" key="1">
    <citation type="submission" date="2024-04" db="EMBL/GenBank/DDBJ databases">
        <title>Flavobacterium sp. DGU38 16S ribosomal RNA gene Genome sequencing and assembly.</title>
        <authorList>
            <person name="Park S."/>
        </authorList>
    </citation>
    <scope>NUCLEOTIDE SEQUENCE [LARGE SCALE GENOMIC DNA]</scope>
    <source>
        <strain evidence="6 7">DGU38</strain>
    </source>
</reference>
<keyword evidence="5" id="KW-0732">Signal</keyword>
<comment type="similarity">
    <text evidence="1 4">Belongs to the glycosyl hydrolase 28 family.</text>
</comment>
<dbReference type="GO" id="GO:0016787">
    <property type="term" value="F:hydrolase activity"/>
    <property type="evidence" value="ECO:0007669"/>
    <property type="project" value="UniProtKB-KW"/>
</dbReference>
<evidence type="ECO:0000313" key="7">
    <source>
        <dbReference type="Proteomes" id="UP001485226"/>
    </source>
</evidence>
<organism evidence="6 7">
    <name type="scientific">Flavobacterium calami</name>
    <dbReference type="NCBI Taxonomy" id="3139144"/>
    <lineage>
        <taxon>Bacteria</taxon>
        <taxon>Pseudomonadati</taxon>
        <taxon>Bacteroidota</taxon>
        <taxon>Flavobacteriia</taxon>
        <taxon>Flavobacteriales</taxon>
        <taxon>Flavobacteriaceae</taxon>
        <taxon>Flavobacterium</taxon>
    </lineage>
</organism>
<dbReference type="RefSeq" id="WP_341694863.1">
    <property type="nucleotide sequence ID" value="NZ_JBBYHS010000031.1"/>
</dbReference>
<keyword evidence="7" id="KW-1185">Reference proteome</keyword>
<dbReference type="InterPro" id="IPR011050">
    <property type="entry name" value="Pectin_lyase_fold/virulence"/>
</dbReference>
<dbReference type="SMART" id="SM00710">
    <property type="entry name" value="PbH1"/>
    <property type="match status" value="6"/>
</dbReference>
<feature type="chain" id="PRO_5046827900" evidence="5">
    <location>
        <begin position="27"/>
        <end position="562"/>
    </location>
</feature>
<accession>A0ABU9IVY2</accession>
<comment type="caution">
    <text evidence="6">The sequence shown here is derived from an EMBL/GenBank/DDBJ whole genome shotgun (WGS) entry which is preliminary data.</text>
</comment>
<dbReference type="Gene3D" id="2.160.20.10">
    <property type="entry name" value="Single-stranded right-handed beta-helix, Pectin lyase-like"/>
    <property type="match status" value="1"/>
</dbReference>
<keyword evidence="3 4" id="KW-0326">Glycosidase</keyword>
<proteinExistence type="inferred from homology"/>
<sequence length="562" mass="61599">MKTNPTHFFRMLLAVLTIGCSGNAVAQKSKSNGTYDNIEFKMAKVNEPKIPKNTVNLKDFGAVNGGYVLNTKAFEDAISALSKKGGGKLIIPPGIWLTGPIILKSKIELHAQTGALIKFSPDKSLYPIIETSFEGLNTWRCISPLYGKNLEDVAFTGNGVWDGSGEVWRQVKKAKLTESQWKAFVNSGGVLNESKTSWYPSETFMKASVGADQNVRLDLKTKEEFEAIHDFLRPVLVSIQNSKRVLFDGPVFQNSPAWNIHPLMIEDLIVRNVTVRNPWFSQNGDGLDVESCKNVIVENSSFDVGDDAICIKSGKDKDGRDRGVPCENIIVKNNIVYHGHGGVTVGSEMSGGVKNMHVSNCTFMGTDVGLRFKSNRGRGGVVENIFISDIFMTDIPSQAISFNLYYGGKSIAETLEEGGDKIVNQKMPVDEKTPQFKNISIKNVTIKGAQQAVFLQGLPEMNLENIEISNLIAKAEKGFTIVDVNGIKIHNAKLDIEKPNVIDIYNGKNMSFKDIEFNSTSSKAITINGEATENVEFVPSANSDFAKKTVIGETVPKSAVKL</sequence>
<dbReference type="EMBL" id="JBBYHS010000031">
    <property type="protein sequence ID" value="MEL1256149.1"/>
    <property type="molecule type" value="Genomic_DNA"/>
</dbReference>
<evidence type="ECO:0000256" key="4">
    <source>
        <dbReference type="RuleBase" id="RU361169"/>
    </source>
</evidence>
<evidence type="ECO:0000313" key="6">
    <source>
        <dbReference type="EMBL" id="MEL1256149.1"/>
    </source>
</evidence>
<protein>
    <submittedName>
        <fullName evidence="6">Glycoside hydrolase family 28 protein</fullName>
    </submittedName>
</protein>
<dbReference type="InterPro" id="IPR012334">
    <property type="entry name" value="Pectin_lyas_fold"/>
</dbReference>
<dbReference type="Pfam" id="PF00295">
    <property type="entry name" value="Glyco_hydro_28"/>
    <property type="match status" value="1"/>
</dbReference>
<evidence type="ECO:0000256" key="2">
    <source>
        <dbReference type="ARBA" id="ARBA00022801"/>
    </source>
</evidence>
<evidence type="ECO:0000256" key="3">
    <source>
        <dbReference type="ARBA" id="ARBA00023295"/>
    </source>
</evidence>
<dbReference type="PANTHER" id="PTHR31339">
    <property type="entry name" value="PECTIN LYASE-RELATED"/>
    <property type="match status" value="1"/>
</dbReference>
<dbReference type="PROSITE" id="PS00502">
    <property type="entry name" value="POLYGALACTURONASE"/>
    <property type="match status" value="1"/>
</dbReference>
<gene>
    <name evidence="6" type="ORF">AAEO57_20330</name>
</gene>
<feature type="signal peptide" evidence="5">
    <location>
        <begin position="1"/>
        <end position="26"/>
    </location>
</feature>
<name>A0ABU9IVY2_9FLAO</name>
<evidence type="ECO:0000256" key="5">
    <source>
        <dbReference type="SAM" id="SignalP"/>
    </source>
</evidence>
<dbReference type="InterPro" id="IPR006626">
    <property type="entry name" value="PbH1"/>
</dbReference>